<organism evidence="1 2">
    <name type="scientific">Nostoc sphaeroides CCNUC1</name>
    <dbReference type="NCBI Taxonomy" id="2653204"/>
    <lineage>
        <taxon>Bacteria</taxon>
        <taxon>Bacillati</taxon>
        <taxon>Cyanobacteriota</taxon>
        <taxon>Cyanophyceae</taxon>
        <taxon>Nostocales</taxon>
        <taxon>Nostocaceae</taxon>
        <taxon>Nostoc</taxon>
    </lineage>
</organism>
<dbReference type="EMBL" id="CP045227">
    <property type="protein sequence ID" value="QFS49870.1"/>
    <property type="molecule type" value="Genomic_DNA"/>
</dbReference>
<dbReference type="KEGG" id="nsh:GXM_07364"/>
<keyword evidence="2" id="KW-1185">Reference proteome</keyword>
<dbReference type="AlphaFoldDB" id="A0A5P8WB15"/>
<protein>
    <submittedName>
        <fullName evidence="1">Uncharacterized protein</fullName>
    </submittedName>
</protein>
<sequence length="42" mass="4906">MFETNFDVSLTPTPRCIGHKSFFTIFFPDNLVDKLQRGLLRC</sequence>
<name>A0A5P8WB15_9NOSO</name>
<dbReference type="Proteomes" id="UP000326678">
    <property type="component" value="Chromosome Gxm2"/>
</dbReference>
<reference evidence="1 2" key="1">
    <citation type="submission" date="2019-10" db="EMBL/GenBank/DDBJ databases">
        <title>Genomic and transcriptomic insights into the perfect genentic adaptation of a filamentous nitrogen-fixing cyanobacterium to rice fields.</title>
        <authorList>
            <person name="Chen Z."/>
        </authorList>
    </citation>
    <scope>NUCLEOTIDE SEQUENCE [LARGE SCALE GENOMIC DNA]</scope>
    <source>
        <strain evidence="1">CCNUC1</strain>
    </source>
</reference>
<accession>A0A5P8WB15</accession>
<evidence type="ECO:0000313" key="2">
    <source>
        <dbReference type="Proteomes" id="UP000326678"/>
    </source>
</evidence>
<proteinExistence type="predicted"/>
<evidence type="ECO:0000313" key="1">
    <source>
        <dbReference type="EMBL" id="QFS49870.1"/>
    </source>
</evidence>
<gene>
    <name evidence="1" type="ORF">GXM_07364</name>
</gene>